<feature type="compositionally biased region" description="Polar residues" evidence="1">
    <location>
        <begin position="86"/>
        <end position="97"/>
    </location>
</feature>
<evidence type="ECO:0000313" key="3">
    <source>
        <dbReference type="Proteomes" id="UP000275078"/>
    </source>
</evidence>
<dbReference type="Proteomes" id="UP000275078">
    <property type="component" value="Unassembled WGS sequence"/>
</dbReference>
<reference evidence="2 3" key="1">
    <citation type="journal article" date="2018" name="Nat. Ecol. Evol.">
        <title>Pezizomycetes genomes reveal the molecular basis of ectomycorrhizal truffle lifestyle.</title>
        <authorList>
            <person name="Murat C."/>
            <person name="Payen T."/>
            <person name="Noel B."/>
            <person name="Kuo A."/>
            <person name="Morin E."/>
            <person name="Chen J."/>
            <person name="Kohler A."/>
            <person name="Krizsan K."/>
            <person name="Balestrini R."/>
            <person name="Da Silva C."/>
            <person name="Montanini B."/>
            <person name="Hainaut M."/>
            <person name="Levati E."/>
            <person name="Barry K.W."/>
            <person name="Belfiori B."/>
            <person name="Cichocki N."/>
            <person name="Clum A."/>
            <person name="Dockter R.B."/>
            <person name="Fauchery L."/>
            <person name="Guy J."/>
            <person name="Iotti M."/>
            <person name="Le Tacon F."/>
            <person name="Lindquist E.A."/>
            <person name="Lipzen A."/>
            <person name="Malagnac F."/>
            <person name="Mello A."/>
            <person name="Molinier V."/>
            <person name="Miyauchi S."/>
            <person name="Poulain J."/>
            <person name="Riccioni C."/>
            <person name="Rubini A."/>
            <person name="Sitrit Y."/>
            <person name="Splivallo R."/>
            <person name="Traeger S."/>
            <person name="Wang M."/>
            <person name="Zifcakova L."/>
            <person name="Wipf D."/>
            <person name="Zambonelli A."/>
            <person name="Paolocci F."/>
            <person name="Nowrousian M."/>
            <person name="Ottonello S."/>
            <person name="Baldrian P."/>
            <person name="Spatafora J.W."/>
            <person name="Henrissat B."/>
            <person name="Nagy L.G."/>
            <person name="Aury J.M."/>
            <person name="Wincker P."/>
            <person name="Grigoriev I.V."/>
            <person name="Bonfante P."/>
            <person name="Martin F.M."/>
        </authorList>
    </citation>
    <scope>NUCLEOTIDE SEQUENCE [LARGE SCALE GENOMIC DNA]</scope>
    <source>
        <strain evidence="2 3">RN42</strain>
    </source>
</reference>
<proteinExistence type="predicted"/>
<accession>A0A3N4HJQ1</accession>
<protein>
    <submittedName>
        <fullName evidence="2">Uncharacterized protein</fullName>
    </submittedName>
</protein>
<name>A0A3N4HJQ1_ASCIM</name>
<evidence type="ECO:0000313" key="2">
    <source>
        <dbReference type="EMBL" id="RPA73146.1"/>
    </source>
</evidence>
<feature type="compositionally biased region" description="Low complexity" evidence="1">
    <location>
        <begin position="74"/>
        <end position="85"/>
    </location>
</feature>
<dbReference type="AlphaFoldDB" id="A0A3N4HJQ1"/>
<gene>
    <name evidence="2" type="ORF">BJ508DRAFT_314088</name>
</gene>
<feature type="region of interest" description="Disordered" evidence="1">
    <location>
        <begin position="1"/>
        <end position="24"/>
    </location>
</feature>
<organism evidence="2 3">
    <name type="scientific">Ascobolus immersus RN42</name>
    <dbReference type="NCBI Taxonomy" id="1160509"/>
    <lineage>
        <taxon>Eukaryota</taxon>
        <taxon>Fungi</taxon>
        <taxon>Dikarya</taxon>
        <taxon>Ascomycota</taxon>
        <taxon>Pezizomycotina</taxon>
        <taxon>Pezizomycetes</taxon>
        <taxon>Pezizales</taxon>
        <taxon>Ascobolaceae</taxon>
        <taxon>Ascobolus</taxon>
    </lineage>
</organism>
<dbReference type="EMBL" id="ML119832">
    <property type="protein sequence ID" value="RPA73146.1"/>
    <property type="molecule type" value="Genomic_DNA"/>
</dbReference>
<feature type="region of interest" description="Disordered" evidence="1">
    <location>
        <begin position="67"/>
        <end position="105"/>
    </location>
</feature>
<evidence type="ECO:0000256" key="1">
    <source>
        <dbReference type="SAM" id="MobiDB-lite"/>
    </source>
</evidence>
<keyword evidence="3" id="KW-1185">Reference proteome</keyword>
<sequence>MLYLIASPGRRKQHGGSKLPPGKRPLILLHSHTQNRAKALPLTTLGHWPVLLILHENDLATNADFQTQPTLADTSGPVSTSSTPVNRSAHTPQNEASSIPVEASRTDQATWRATKYDPRYPLSADVDPSERFCIGRMGAVLNGKVIDEGWRAGLEELGINMTLDELDQLSSEEMKPLRERVVKTRGYRHMIDYVLEASTASRSTSYDLLLCH</sequence>